<dbReference type="AlphaFoldDB" id="A0A5J4WJ97"/>
<evidence type="ECO:0000256" key="1">
    <source>
        <dbReference type="SAM" id="MobiDB-lite"/>
    </source>
</evidence>
<organism evidence="2 3">
    <name type="scientific">Streblomastix strix</name>
    <dbReference type="NCBI Taxonomy" id="222440"/>
    <lineage>
        <taxon>Eukaryota</taxon>
        <taxon>Metamonada</taxon>
        <taxon>Preaxostyla</taxon>
        <taxon>Oxymonadida</taxon>
        <taxon>Streblomastigidae</taxon>
        <taxon>Streblomastix</taxon>
    </lineage>
</organism>
<gene>
    <name evidence="2" type="ORF">EZS28_009495</name>
</gene>
<feature type="region of interest" description="Disordered" evidence="1">
    <location>
        <begin position="1"/>
        <end position="28"/>
    </location>
</feature>
<comment type="caution">
    <text evidence="2">The sequence shown here is derived from an EMBL/GenBank/DDBJ whole genome shotgun (WGS) entry which is preliminary data.</text>
</comment>
<protein>
    <submittedName>
        <fullName evidence="2">Uncharacterized protein</fullName>
    </submittedName>
</protein>
<name>A0A5J4WJ97_9EUKA</name>
<proteinExistence type="predicted"/>
<dbReference type="EMBL" id="SNRW01001798">
    <property type="protein sequence ID" value="KAA6394971.1"/>
    <property type="molecule type" value="Genomic_DNA"/>
</dbReference>
<reference evidence="2 3" key="1">
    <citation type="submission" date="2019-03" db="EMBL/GenBank/DDBJ databases">
        <title>Single cell metagenomics reveals metabolic interactions within the superorganism composed of flagellate Streblomastix strix and complex community of Bacteroidetes bacteria on its surface.</title>
        <authorList>
            <person name="Treitli S.C."/>
            <person name="Kolisko M."/>
            <person name="Husnik F."/>
            <person name="Keeling P."/>
            <person name="Hampl V."/>
        </authorList>
    </citation>
    <scope>NUCLEOTIDE SEQUENCE [LARGE SCALE GENOMIC DNA]</scope>
    <source>
        <strain evidence="2">ST1C</strain>
    </source>
</reference>
<sequence length="28" mass="3201">PQVTVSEQKDSPDQVDARQSRNEMETLL</sequence>
<dbReference type="Proteomes" id="UP000324800">
    <property type="component" value="Unassembled WGS sequence"/>
</dbReference>
<feature type="compositionally biased region" description="Basic and acidic residues" evidence="1">
    <location>
        <begin position="7"/>
        <end position="28"/>
    </location>
</feature>
<accession>A0A5J4WJ97</accession>
<evidence type="ECO:0000313" key="3">
    <source>
        <dbReference type="Proteomes" id="UP000324800"/>
    </source>
</evidence>
<evidence type="ECO:0000313" key="2">
    <source>
        <dbReference type="EMBL" id="KAA6394971.1"/>
    </source>
</evidence>
<feature type="non-terminal residue" evidence="2">
    <location>
        <position position="1"/>
    </location>
</feature>